<keyword evidence="3" id="KW-0812">Transmembrane</keyword>
<dbReference type="AlphaFoldDB" id="A0ABD1WHB3"/>
<keyword evidence="5" id="KW-1185">Reference proteome</keyword>
<keyword evidence="2 3" id="KW-0472">Membrane</keyword>
<accession>A0ABD1WHB3</accession>
<feature type="transmembrane region" description="Helical" evidence="3">
    <location>
        <begin position="52"/>
        <end position="81"/>
    </location>
</feature>
<evidence type="ECO:0000256" key="2">
    <source>
        <dbReference type="ARBA" id="ARBA00023136"/>
    </source>
</evidence>
<comment type="subcellular location">
    <subcellularLocation>
        <location evidence="1">Membrane</location>
    </subcellularLocation>
</comment>
<comment type="caution">
    <text evidence="4">The sequence shown here is derived from an EMBL/GenBank/DDBJ whole genome shotgun (WGS) entry which is preliminary data.</text>
</comment>
<dbReference type="PANTHER" id="PTHR31234">
    <property type="entry name" value="LATE EMBRYOGENESIS ABUNDANT (LEA) HYDROXYPROLINE-RICH GLYCOPROTEIN FAMILY"/>
    <property type="match status" value="1"/>
</dbReference>
<organism evidence="4 5">
    <name type="scientific">Forsythia ovata</name>
    <dbReference type="NCBI Taxonomy" id="205694"/>
    <lineage>
        <taxon>Eukaryota</taxon>
        <taxon>Viridiplantae</taxon>
        <taxon>Streptophyta</taxon>
        <taxon>Embryophyta</taxon>
        <taxon>Tracheophyta</taxon>
        <taxon>Spermatophyta</taxon>
        <taxon>Magnoliopsida</taxon>
        <taxon>eudicotyledons</taxon>
        <taxon>Gunneridae</taxon>
        <taxon>Pentapetalae</taxon>
        <taxon>asterids</taxon>
        <taxon>lamiids</taxon>
        <taxon>Lamiales</taxon>
        <taxon>Oleaceae</taxon>
        <taxon>Forsythieae</taxon>
        <taxon>Forsythia</taxon>
    </lineage>
</organism>
<evidence type="ECO:0000256" key="1">
    <source>
        <dbReference type="ARBA" id="ARBA00004370"/>
    </source>
</evidence>
<evidence type="ECO:0000313" key="4">
    <source>
        <dbReference type="EMBL" id="KAL2548103.1"/>
    </source>
</evidence>
<dbReference type="Proteomes" id="UP001604277">
    <property type="component" value="Unassembled WGS sequence"/>
</dbReference>
<evidence type="ECO:0000256" key="3">
    <source>
        <dbReference type="SAM" id="Phobius"/>
    </source>
</evidence>
<evidence type="ECO:0000313" key="5">
    <source>
        <dbReference type="Proteomes" id="UP001604277"/>
    </source>
</evidence>
<reference evidence="5" key="1">
    <citation type="submission" date="2024-07" db="EMBL/GenBank/DDBJ databases">
        <title>Two chromosome-level genome assemblies of Korean endemic species Abeliophyllum distichum and Forsythia ovata (Oleaceae).</title>
        <authorList>
            <person name="Jang H."/>
        </authorList>
    </citation>
    <scope>NUCLEOTIDE SEQUENCE [LARGE SCALE GENOMIC DNA]</scope>
</reference>
<dbReference type="InterPro" id="IPR044839">
    <property type="entry name" value="NDR1-like"/>
</dbReference>
<dbReference type="EMBL" id="JBFOLJ010000003">
    <property type="protein sequence ID" value="KAL2548103.1"/>
    <property type="molecule type" value="Genomic_DNA"/>
</dbReference>
<name>A0ABD1WHB3_9LAMI</name>
<evidence type="ECO:0008006" key="6">
    <source>
        <dbReference type="Google" id="ProtNLM"/>
    </source>
</evidence>
<dbReference type="GO" id="GO:0016020">
    <property type="term" value="C:membrane"/>
    <property type="evidence" value="ECO:0007669"/>
    <property type="project" value="UniProtKB-SubCell"/>
</dbReference>
<keyword evidence="3" id="KW-1133">Transmembrane helix</keyword>
<protein>
    <recommendedName>
        <fullName evidence="6">Late embryogenesis abundant protein LEA-2 subgroup domain-containing protein</fullName>
    </recommendedName>
</protein>
<proteinExistence type="predicted"/>
<gene>
    <name evidence="4" type="ORF">Fot_09633</name>
</gene>
<sequence>MAISVRRPDPFSALDPRACLKPGSISLLLVDIDHLPMPMPVHVRRPRRTNPIIWCLSIICAIVSVAVIIAGIVVFVGYLVIKPKVPLISVASAQLDSIYFDQASLLTVQVSVVIKAENDNAKAHSSFYDTSFLLSFQGVKMAYLVAEPFDVNANRSVEFNYVPQSSPIPLNPEDAEAVNLSLKEKIITFDIKGRTKTRWRVGPIGSIKNWLHLDCKLLLPTDGTRIFPRCSSRSK</sequence>
<dbReference type="PANTHER" id="PTHR31234:SF66">
    <property type="entry name" value="LATE EMBRYOGENESIS ABUNDANT PROTEIN"/>
    <property type="match status" value="1"/>
</dbReference>